<dbReference type="InterPro" id="IPR051837">
    <property type="entry name" value="SortingNexin/PXDomain-PKLike"/>
</dbReference>
<protein>
    <submittedName>
        <fullName evidence="5">Serine/threonine-protein kinase sgk3</fullName>
    </submittedName>
</protein>
<keyword evidence="6" id="KW-1185">Reference proteome</keyword>
<accession>A0AAV4AV72</accession>
<dbReference type="GO" id="GO:0035091">
    <property type="term" value="F:phosphatidylinositol binding"/>
    <property type="evidence" value="ECO:0007669"/>
    <property type="project" value="InterPro"/>
</dbReference>
<dbReference type="InterPro" id="IPR036871">
    <property type="entry name" value="PX_dom_sf"/>
</dbReference>
<organism evidence="5 6">
    <name type="scientific">Plakobranchus ocellatus</name>
    <dbReference type="NCBI Taxonomy" id="259542"/>
    <lineage>
        <taxon>Eukaryota</taxon>
        <taxon>Metazoa</taxon>
        <taxon>Spiralia</taxon>
        <taxon>Lophotrochozoa</taxon>
        <taxon>Mollusca</taxon>
        <taxon>Gastropoda</taxon>
        <taxon>Heterobranchia</taxon>
        <taxon>Euthyneura</taxon>
        <taxon>Panpulmonata</taxon>
        <taxon>Sacoglossa</taxon>
        <taxon>Placobranchoidea</taxon>
        <taxon>Plakobranchidae</taxon>
        <taxon>Plakobranchus</taxon>
    </lineage>
</organism>
<proteinExistence type="predicted"/>
<feature type="domain" description="PX" evidence="4">
    <location>
        <begin position="11"/>
        <end position="108"/>
    </location>
</feature>
<keyword evidence="5" id="KW-0808">Transferase</keyword>
<dbReference type="AlphaFoldDB" id="A0AAV4AV72"/>
<reference evidence="5 6" key="1">
    <citation type="journal article" date="2021" name="Elife">
        <title>Chloroplast acquisition without the gene transfer in kleptoplastic sea slugs, Plakobranchus ocellatus.</title>
        <authorList>
            <person name="Maeda T."/>
            <person name="Takahashi S."/>
            <person name="Yoshida T."/>
            <person name="Shimamura S."/>
            <person name="Takaki Y."/>
            <person name="Nagai Y."/>
            <person name="Toyoda A."/>
            <person name="Suzuki Y."/>
            <person name="Arimoto A."/>
            <person name="Ishii H."/>
            <person name="Satoh N."/>
            <person name="Nishiyama T."/>
            <person name="Hasebe M."/>
            <person name="Maruyama T."/>
            <person name="Minagawa J."/>
            <person name="Obokata J."/>
            <person name="Shigenobu S."/>
        </authorList>
    </citation>
    <scope>NUCLEOTIDE SEQUENCE [LARGE SCALE GENOMIC DNA]</scope>
</reference>
<dbReference type="Gene3D" id="3.30.1520.10">
    <property type="entry name" value="Phox-like domain"/>
    <property type="match status" value="1"/>
</dbReference>
<evidence type="ECO:0000313" key="5">
    <source>
        <dbReference type="EMBL" id="GFO10847.1"/>
    </source>
</evidence>
<dbReference type="Pfam" id="PF00787">
    <property type="entry name" value="PX"/>
    <property type="match status" value="1"/>
</dbReference>
<evidence type="ECO:0000256" key="3">
    <source>
        <dbReference type="SAM" id="MobiDB-lite"/>
    </source>
</evidence>
<evidence type="ECO:0000256" key="2">
    <source>
        <dbReference type="ARBA" id="ARBA00022490"/>
    </source>
</evidence>
<dbReference type="SMART" id="SM00312">
    <property type="entry name" value="PX"/>
    <property type="match status" value="1"/>
</dbReference>
<dbReference type="EMBL" id="BLXT01004211">
    <property type="protein sequence ID" value="GFO10847.1"/>
    <property type="molecule type" value="Genomic_DNA"/>
</dbReference>
<dbReference type="SUPFAM" id="SSF64268">
    <property type="entry name" value="PX domain"/>
    <property type="match status" value="1"/>
</dbReference>
<evidence type="ECO:0000256" key="1">
    <source>
        <dbReference type="ARBA" id="ARBA00004496"/>
    </source>
</evidence>
<evidence type="ECO:0000259" key="4">
    <source>
        <dbReference type="PROSITE" id="PS50195"/>
    </source>
</evidence>
<gene>
    <name evidence="5" type="ORF">PoB_003735200</name>
</gene>
<dbReference type="GO" id="GO:0005737">
    <property type="term" value="C:cytoplasm"/>
    <property type="evidence" value="ECO:0007669"/>
    <property type="project" value="UniProtKB-SubCell"/>
</dbReference>
<feature type="region of interest" description="Disordered" evidence="3">
    <location>
        <begin position="1"/>
        <end position="20"/>
    </location>
</feature>
<name>A0AAV4AV72_9GAST</name>
<keyword evidence="2" id="KW-0963">Cytoplasm</keyword>
<comment type="subcellular location">
    <subcellularLocation>
        <location evidence="1">Cytoplasm</location>
    </subcellularLocation>
</comment>
<evidence type="ECO:0000313" key="6">
    <source>
        <dbReference type="Proteomes" id="UP000735302"/>
    </source>
</evidence>
<dbReference type="PANTHER" id="PTHR22999">
    <property type="entry name" value="PX SERINE/THREONINE KINASE PXK"/>
    <property type="match status" value="1"/>
</dbReference>
<dbReference type="PROSITE" id="PS50195">
    <property type="entry name" value="PX"/>
    <property type="match status" value="1"/>
</dbReference>
<sequence length="108" mass="12961">MSASSDRNGQRPKHNATISDHQTWEKEKKYVVYKVMVNSEGRSWFIFRRYNEFHTLYEKIKKLFPEAQLRLPGKKIFGNLDPSFIQQRREGLDEFIHKLVNHPRLSLQ</sequence>
<keyword evidence="5" id="KW-0418">Kinase</keyword>
<dbReference type="InterPro" id="IPR001683">
    <property type="entry name" value="PX_dom"/>
</dbReference>
<dbReference type="PANTHER" id="PTHR22999:SF23">
    <property type="entry name" value="SORTING NEXIN-16"/>
    <property type="match status" value="1"/>
</dbReference>
<dbReference type="GO" id="GO:0016301">
    <property type="term" value="F:kinase activity"/>
    <property type="evidence" value="ECO:0007669"/>
    <property type="project" value="UniProtKB-KW"/>
</dbReference>
<comment type="caution">
    <text evidence="5">The sequence shown here is derived from an EMBL/GenBank/DDBJ whole genome shotgun (WGS) entry which is preliminary data.</text>
</comment>
<dbReference type="Proteomes" id="UP000735302">
    <property type="component" value="Unassembled WGS sequence"/>
</dbReference>